<evidence type="ECO:0008006" key="4">
    <source>
        <dbReference type="Google" id="ProtNLM"/>
    </source>
</evidence>
<name>A0ABS2S6S1_9PSEU</name>
<reference evidence="2 3" key="1">
    <citation type="submission" date="2021-01" db="EMBL/GenBank/DDBJ databases">
        <title>Sequencing the genomes of 1000 actinobacteria strains.</title>
        <authorList>
            <person name="Klenk H.-P."/>
        </authorList>
    </citation>
    <scope>NUCLEOTIDE SEQUENCE [LARGE SCALE GENOMIC DNA]</scope>
    <source>
        <strain evidence="2 3">DSM 44581</strain>
    </source>
</reference>
<keyword evidence="1" id="KW-1133">Transmembrane helix</keyword>
<accession>A0ABS2S6S1</accession>
<dbReference type="Proteomes" id="UP001195724">
    <property type="component" value="Unassembled WGS sequence"/>
</dbReference>
<organism evidence="2 3">
    <name type="scientific">Saccharothrix algeriensis</name>
    <dbReference type="NCBI Taxonomy" id="173560"/>
    <lineage>
        <taxon>Bacteria</taxon>
        <taxon>Bacillati</taxon>
        <taxon>Actinomycetota</taxon>
        <taxon>Actinomycetes</taxon>
        <taxon>Pseudonocardiales</taxon>
        <taxon>Pseudonocardiaceae</taxon>
        <taxon>Saccharothrix</taxon>
    </lineage>
</organism>
<keyword evidence="1" id="KW-0472">Membrane</keyword>
<protein>
    <recommendedName>
        <fullName evidence="4">Integral membrane protein</fullName>
    </recommendedName>
</protein>
<feature type="transmembrane region" description="Helical" evidence="1">
    <location>
        <begin position="107"/>
        <end position="127"/>
    </location>
</feature>
<gene>
    <name evidence="2" type="ORF">JOE68_002797</name>
</gene>
<keyword evidence="1" id="KW-0812">Transmembrane</keyword>
<feature type="transmembrane region" description="Helical" evidence="1">
    <location>
        <begin position="133"/>
        <end position="152"/>
    </location>
</feature>
<dbReference type="EMBL" id="JAFBCL010000001">
    <property type="protein sequence ID" value="MBM7811932.1"/>
    <property type="molecule type" value="Genomic_DNA"/>
</dbReference>
<evidence type="ECO:0000256" key="1">
    <source>
        <dbReference type="SAM" id="Phobius"/>
    </source>
</evidence>
<proteinExistence type="predicted"/>
<evidence type="ECO:0000313" key="3">
    <source>
        <dbReference type="Proteomes" id="UP001195724"/>
    </source>
</evidence>
<sequence length="190" mass="19635">MDERVTAVAEAWHAVDQADRERAAAPSAQADDRLVAALLAVADTCRSRTRDGFPEITTAAQLAECARVAGRLAGVPATDPGLAGRARALSDEVRAGRGYVWTARLRTAALALAAVVVAVGGAVLGGADGSVPTVVTTSVIGSGALFAIILTARRPAWLLRAERVSPMISHHGLQIPSPVTRVSPESGMNR</sequence>
<keyword evidence="3" id="KW-1185">Reference proteome</keyword>
<dbReference type="RefSeq" id="WP_204842758.1">
    <property type="nucleotide sequence ID" value="NZ_JAFBCL010000001.1"/>
</dbReference>
<comment type="caution">
    <text evidence="2">The sequence shown here is derived from an EMBL/GenBank/DDBJ whole genome shotgun (WGS) entry which is preliminary data.</text>
</comment>
<evidence type="ECO:0000313" key="2">
    <source>
        <dbReference type="EMBL" id="MBM7811932.1"/>
    </source>
</evidence>